<keyword evidence="2" id="KW-1185">Reference proteome</keyword>
<gene>
    <name evidence="1" type="ORF">MoryE10_34180</name>
</gene>
<organism evidence="1 2">
    <name type="scientific">Methylogaea oryzae</name>
    <dbReference type="NCBI Taxonomy" id="1295382"/>
    <lineage>
        <taxon>Bacteria</taxon>
        <taxon>Pseudomonadati</taxon>
        <taxon>Pseudomonadota</taxon>
        <taxon>Gammaproteobacteria</taxon>
        <taxon>Methylococcales</taxon>
        <taxon>Methylococcaceae</taxon>
        <taxon>Methylogaea</taxon>
    </lineage>
</organism>
<dbReference type="EMBL" id="AP019782">
    <property type="protein sequence ID" value="BBL72812.1"/>
    <property type="molecule type" value="Genomic_DNA"/>
</dbReference>
<accession>A0A8D4VT72</accession>
<dbReference type="InterPro" id="IPR011749">
    <property type="entry name" value="CHP02243"/>
</dbReference>
<evidence type="ECO:0000313" key="2">
    <source>
        <dbReference type="Proteomes" id="UP000824988"/>
    </source>
</evidence>
<protein>
    <submittedName>
        <fullName evidence="1">Baseplate assembly protein</fullName>
    </submittedName>
</protein>
<reference evidence="1" key="1">
    <citation type="submission" date="2019-06" db="EMBL/GenBank/DDBJ databases">
        <title>Complete genome sequence of Methylogaea oryzae strain JCM16910.</title>
        <authorList>
            <person name="Asakawa S."/>
        </authorList>
    </citation>
    <scope>NUCLEOTIDE SEQUENCE</scope>
    <source>
        <strain evidence="1">E10</strain>
    </source>
</reference>
<dbReference type="AlphaFoldDB" id="A0A8D4VT72"/>
<proteinExistence type="predicted"/>
<sequence length="882" mass="97199">MELCCQQDGRREAVRRMNGWNGLDYVEVSCDQRTLTAYFLGKLPPELRENQPGIERYLRVEGGRRITGITITDVDPVVESDPEKDDYLVVQLDKYGDFSTYTLRLVGVENIDPRYDHADFSFKVSCPSELDCVPPCQCQPPALEEPELNYLAKDYASFRQLIFDRLALLLPDWRERHVPDLGVALAEVLAYTGDYLSYYQDAVATEAYLDTARQRISVRRHVRLVDYKLDEGRNARAWVCVAVGSDLTLDRAGLAFITGLNDGLAAQQTVLDWDKLRDVPARDYEVFEPLPSGGAAIALYSAHNEIHFYTWGLRECCLERGATSATLLDGWVGESGRWLDALKPGDVLIFEEVRGAVTGLPQDADPTRRHAVRLTGLERGVDAAIPTAQGRPTPYVEIRWSEEDQLPFPFCISALGTAPDCRYLDNVSVARGNAILVDHGRSLDCEWLGQVPMLHTEADCLCEGHPGDGSTVAGRFRAALAKAPLTFSLPLPLERAGCFVSAAGLMAAPEDDEAAALPQLRLVSVPGDAWERRYDLMEDGGGERQFTVEIGPAGDALLRFPKGDMAALCWTPRYDLLESGPDDRHFVAEIDNDGLAQLRFGDGELGSLPPAGAVFFALYRVGNGARGNVGAVAISRLVLDNASLDGVDIAVRNPLPAAGGREPEPMAEAKLYAPHLFRKRLERAIVADDYRLLAERSPHSRAKVQRAAAALAWTGSWYEADVAVDPMGQEGADAALLDDIAGYLHRYRRMGHDLHVMPARYVPLDLQLEVCVQPHYQRGHVKAALLDAFGNRLLAGGRRGFFHPDSLTFGASIYVSRIVVAARAVAGVDCVKVTRLQRLFETPNREIENGLLPLAGHEIAQLDNDPSYPERGKLDIRLFGGL</sequence>
<dbReference type="KEGG" id="moz:MoryE10_34180"/>
<dbReference type="NCBIfam" id="TIGR02243">
    <property type="entry name" value="putative baseplate assembly protein"/>
    <property type="match status" value="1"/>
</dbReference>
<dbReference type="Proteomes" id="UP000824988">
    <property type="component" value="Chromosome"/>
</dbReference>
<dbReference type="RefSeq" id="WP_221047773.1">
    <property type="nucleotide sequence ID" value="NZ_AP019782.1"/>
</dbReference>
<evidence type="ECO:0000313" key="1">
    <source>
        <dbReference type="EMBL" id="BBL72812.1"/>
    </source>
</evidence>
<name>A0A8D4VT72_9GAMM</name>